<feature type="compositionally biased region" description="Basic residues" evidence="9">
    <location>
        <begin position="253"/>
        <end position="270"/>
    </location>
</feature>
<evidence type="ECO:0000256" key="7">
    <source>
        <dbReference type="ARBA" id="ARBA00023014"/>
    </source>
</evidence>
<dbReference type="Pfam" id="PF01058">
    <property type="entry name" value="Oxidored_q6"/>
    <property type="match status" value="1"/>
</dbReference>
<reference evidence="11 12" key="1">
    <citation type="submission" date="2018-09" db="EMBL/GenBank/DDBJ databases">
        <authorList>
            <person name="Zhu H."/>
        </authorList>
    </citation>
    <scope>NUCLEOTIDE SEQUENCE [LARGE SCALE GENOMIC DNA]</scope>
    <source>
        <strain evidence="11 12">K2W22B-5</strain>
    </source>
</reference>
<evidence type="ECO:0000313" key="11">
    <source>
        <dbReference type="EMBL" id="RJF77424.1"/>
    </source>
</evidence>
<feature type="compositionally biased region" description="Basic residues" evidence="9">
    <location>
        <begin position="207"/>
        <end position="223"/>
    </location>
</feature>
<keyword evidence="12" id="KW-1185">Reference proteome</keyword>
<keyword evidence="3" id="KW-1003">Cell membrane</keyword>
<dbReference type="EC" id="1.6.5.11" evidence="11"/>
<evidence type="ECO:0000259" key="10">
    <source>
        <dbReference type="Pfam" id="PF01058"/>
    </source>
</evidence>
<dbReference type="NCBIfam" id="NF005012">
    <property type="entry name" value="PRK06411.1"/>
    <property type="match status" value="1"/>
</dbReference>
<evidence type="ECO:0000256" key="3">
    <source>
        <dbReference type="ARBA" id="ARBA00022475"/>
    </source>
</evidence>
<keyword evidence="11" id="KW-0560">Oxidoreductase</keyword>
<evidence type="ECO:0000256" key="1">
    <source>
        <dbReference type="ARBA" id="ARBA00001966"/>
    </source>
</evidence>
<dbReference type="PANTHER" id="PTHR42989">
    <property type="entry name" value="HYDROGENASE-4 COMPONENT I"/>
    <property type="match status" value="1"/>
</dbReference>
<evidence type="ECO:0000256" key="6">
    <source>
        <dbReference type="ARBA" id="ARBA00023004"/>
    </source>
</evidence>
<dbReference type="GO" id="GO:0046872">
    <property type="term" value="F:metal ion binding"/>
    <property type="evidence" value="ECO:0007669"/>
    <property type="project" value="UniProtKB-KW"/>
</dbReference>
<feature type="compositionally biased region" description="Polar residues" evidence="9">
    <location>
        <begin position="188"/>
        <end position="198"/>
    </location>
</feature>
<proteinExistence type="inferred from homology"/>
<feature type="region of interest" description="Disordered" evidence="9">
    <location>
        <begin position="176"/>
        <end position="292"/>
    </location>
</feature>
<comment type="similarity">
    <text evidence="2">Belongs to the complex I 20 kDa subunit family.</text>
</comment>
<keyword evidence="8" id="KW-0472">Membrane</keyword>
<feature type="domain" description="NADH:ubiquinone oxidoreductase-like 20kDa subunit" evidence="10">
    <location>
        <begin position="55"/>
        <end position="155"/>
    </location>
</feature>
<dbReference type="AlphaFoldDB" id="A0A418VMR3"/>
<dbReference type="GO" id="GO:0016491">
    <property type="term" value="F:oxidoreductase activity"/>
    <property type="evidence" value="ECO:0007669"/>
    <property type="project" value="UniProtKB-KW"/>
</dbReference>
<organism evidence="11 12">
    <name type="scientific">Azospirillum cavernae</name>
    <dbReference type="NCBI Taxonomy" id="2320860"/>
    <lineage>
        <taxon>Bacteria</taxon>
        <taxon>Pseudomonadati</taxon>
        <taxon>Pseudomonadota</taxon>
        <taxon>Alphaproteobacteria</taxon>
        <taxon>Rhodospirillales</taxon>
        <taxon>Azospirillaceae</taxon>
        <taxon>Azospirillum</taxon>
    </lineage>
</organism>
<feature type="compositionally biased region" description="Basic residues" evidence="9">
    <location>
        <begin position="282"/>
        <end position="292"/>
    </location>
</feature>
<sequence length="292" mass="31697">MFKHILRSLTGGPVTEAAPAPSPDGLAELAGLVDRAAKARLGRSLSIRAVDAGSCNGCELELHAMNNPLYDLERFGLRFVASPRHADVLLVTGPVTKNMADALRRTWEATPDPKWVVACGACAIDGGVFAGSYACLGPVETVIPVDLRIPAAPPTELLAGCWLCWSAARGRVATKTKNGRNHSFRPCHQNTARPNQAASGFPPKPRPALRRQRSSFRTTRPRFRANGIVGGPVASNSARHRSGSKGRRDLRAHPRAQNRHARLHPTKRGRASPAHDAESPRLRRQAFRRPVR</sequence>
<accession>A0A418VMR3</accession>
<keyword evidence="5" id="KW-0479">Metal-binding</keyword>
<dbReference type="Gene3D" id="3.40.50.12280">
    <property type="match status" value="1"/>
</dbReference>
<name>A0A418VMR3_9PROT</name>
<feature type="compositionally biased region" description="Basic residues" evidence="9">
    <location>
        <begin position="176"/>
        <end position="185"/>
    </location>
</feature>
<dbReference type="InterPro" id="IPR052375">
    <property type="entry name" value="Complex_I_20kDa-like"/>
</dbReference>
<dbReference type="EMBL" id="QYUL01000005">
    <property type="protein sequence ID" value="RJF77424.1"/>
    <property type="molecule type" value="Genomic_DNA"/>
</dbReference>
<gene>
    <name evidence="11" type="primary">nuoB</name>
    <name evidence="11" type="ORF">D3877_26910</name>
</gene>
<evidence type="ECO:0000256" key="2">
    <source>
        <dbReference type="ARBA" id="ARBA00009173"/>
    </source>
</evidence>
<keyword evidence="4" id="KW-0004">4Fe-4S</keyword>
<protein>
    <submittedName>
        <fullName evidence="11">NADH-quinone oxidoreductase subunit NuoB</fullName>
        <ecNumber evidence="11">1.6.5.11</ecNumber>
    </submittedName>
</protein>
<evidence type="ECO:0000256" key="8">
    <source>
        <dbReference type="ARBA" id="ARBA00023136"/>
    </source>
</evidence>
<dbReference type="OrthoDB" id="9786737at2"/>
<evidence type="ECO:0000313" key="12">
    <source>
        <dbReference type="Proteomes" id="UP000283458"/>
    </source>
</evidence>
<dbReference type="SUPFAM" id="SSF56770">
    <property type="entry name" value="HydA/Nqo6-like"/>
    <property type="match status" value="1"/>
</dbReference>
<dbReference type="RefSeq" id="WP_119833866.1">
    <property type="nucleotide sequence ID" value="NZ_QYUL01000005.1"/>
</dbReference>
<dbReference type="Proteomes" id="UP000283458">
    <property type="component" value="Unassembled WGS sequence"/>
</dbReference>
<comment type="cofactor">
    <cofactor evidence="1">
        <name>[4Fe-4S] cluster</name>
        <dbReference type="ChEBI" id="CHEBI:49883"/>
    </cofactor>
</comment>
<keyword evidence="7" id="KW-0411">Iron-sulfur</keyword>
<evidence type="ECO:0000256" key="4">
    <source>
        <dbReference type="ARBA" id="ARBA00022485"/>
    </source>
</evidence>
<evidence type="ECO:0000256" key="9">
    <source>
        <dbReference type="SAM" id="MobiDB-lite"/>
    </source>
</evidence>
<comment type="caution">
    <text evidence="11">The sequence shown here is derived from an EMBL/GenBank/DDBJ whole genome shotgun (WGS) entry which is preliminary data.</text>
</comment>
<dbReference type="InterPro" id="IPR006137">
    <property type="entry name" value="NADH_UbQ_OxRdtase-like_20kDa"/>
</dbReference>
<dbReference type="PANTHER" id="PTHR42989:SF1">
    <property type="entry name" value="FORMATE HYDROGENLYASE SUBUNIT 7-RELATED"/>
    <property type="match status" value="1"/>
</dbReference>
<keyword evidence="6" id="KW-0408">Iron</keyword>
<evidence type="ECO:0000256" key="5">
    <source>
        <dbReference type="ARBA" id="ARBA00022723"/>
    </source>
</evidence>
<dbReference type="GO" id="GO:0051539">
    <property type="term" value="F:4 iron, 4 sulfur cluster binding"/>
    <property type="evidence" value="ECO:0007669"/>
    <property type="project" value="UniProtKB-KW"/>
</dbReference>